<sequence>MKRELSACVINVRNVYQYRSITSEDMMNRTINTSIASKTIKSAAQSMSTRITKYHYKHLSTTTALTALKGTYVNHWSVAEEHSSLNSNSQEQASRIMQHFEIIFGE</sequence>
<gene>
    <name evidence="1" type="ORF">WN51_08670</name>
</gene>
<proteinExistence type="predicted"/>
<name>A0A0N0BJB1_9HYME</name>
<dbReference type="Proteomes" id="UP000053105">
    <property type="component" value="Unassembled WGS sequence"/>
</dbReference>
<evidence type="ECO:0000313" key="1">
    <source>
        <dbReference type="EMBL" id="KOX78911.1"/>
    </source>
</evidence>
<evidence type="ECO:0000313" key="2">
    <source>
        <dbReference type="Proteomes" id="UP000053105"/>
    </source>
</evidence>
<dbReference type="AlphaFoldDB" id="A0A0N0BJB1"/>
<protein>
    <submittedName>
        <fullName evidence="1">Uncharacterized protein</fullName>
    </submittedName>
</protein>
<accession>A0A0N0BJB1</accession>
<keyword evidence="2" id="KW-1185">Reference proteome</keyword>
<organism evidence="1 2">
    <name type="scientific">Melipona quadrifasciata</name>
    <dbReference type="NCBI Taxonomy" id="166423"/>
    <lineage>
        <taxon>Eukaryota</taxon>
        <taxon>Metazoa</taxon>
        <taxon>Ecdysozoa</taxon>
        <taxon>Arthropoda</taxon>
        <taxon>Hexapoda</taxon>
        <taxon>Insecta</taxon>
        <taxon>Pterygota</taxon>
        <taxon>Neoptera</taxon>
        <taxon>Endopterygota</taxon>
        <taxon>Hymenoptera</taxon>
        <taxon>Apocrita</taxon>
        <taxon>Aculeata</taxon>
        <taxon>Apoidea</taxon>
        <taxon>Anthophila</taxon>
        <taxon>Apidae</taxon>
        <taxon>Melipona</taxon>
    </lineage>
</organism>
<dbReference type="EMBL" id="KQ435719">
    <property type="protein sequence ID" value="KOX78911.1"/>
    <property type="molecule type" value="Genomic_DNA"/>
</dbReference>
<reference evidence="1 2" key="1">
    <citation type="submission" date="2015-07" db="EMBL/GenBank/DDBJ databases">
        <title>The genome of Melipona quadrifasciata.</title>
        <authorList>
            <person name="Pan H."/>
            <person name="Kapheim K."/>
        </authorList>
    </citation>
    <scope>NUCLEOTIDE SEQUENCE [LARGE SCALE GENOMIC DNA]</scope>
    <source>
        <strain evidence="1">0111107301</strain>
        <tissue evidence="1">Whole body</tissue>
    </source>
</reference>